<name>A0ABU3GVM7_9SPHI</name>
<evidence type="ECO:0000313" key="4">
    <source>
        <dbReference type="EMBL" id="MDT3403833.1"/>
    </source>
</evidence>
<reference evidence="5" key="1">
    <citation type="submission" date="2023-07" db="EMBL/GenBank/DDBJ databases">
        <title>Functional and genomic diversity of the sorghum phyllosphere microbiome.</title>
        <authorList>
            <person name="Shade A."/>
        </authorList>
    </citation>
    <scope>NUCLEOTIDE SEQUENCE [LARGE SCALE GENOMIC DNA]</scope>
    <source>
        <strain evidence="5">SORGH_AS_0422</strain>
    </source>
</reference>
<evidence type="ECO:0000256" key="1">
    <source>
        <dbReference type="SAM" id="Phobius"/>
    </source>
</evidence>
<protein>
    <submittedName>
        <fullName evidence="4">Transmembrane sensor</fullName>
    </submittedName>
</protein>
<dbReference type="Pfam" id="PF04773">
    <property type="entry name" value="FecR"/>
    <property type="match status" value="1"/>
</dbReference>
<evidence type="ECO:0000313" key="5">
    <source>
        <dbReference type="Proteomes" id="UP001258315"/>
    </source>
</evidence>
<feature type="domain" description="Protein FecR C-terminal" evidence="3">
    <location>
        <begin position="260"/>
        <end position="325"/>
    </location>
</feature>
<evidence type="ECO:0000259" key="3">
    <source>
        <dbReference type="Pfam" id="PF16344"/>
    </source>
</evidence>
<dbReference type="PANTHER" id="PTHR30273">
    <property type="entry name" value="PERIPLASMIC SIGNAL SENSOR AND SIGMA FACTOR ACTIVATOR FECR-RELATED"/>
    <property type="match status" value="1"/>
</dbReference>
<dbReference type="PANTHER" id="PTHR30273:SF2">
    <property type="entry name" value="PROTEIN FECR"/>
    <property type="match status" value="1"/>
</dbReference>
<accession>A0ABU3GVM7</accession>
<dbReference type="RefSeq" id="WP_311951166.1">
    <property type="nucleotide sequence ID" value="NZ_JAVLVU010000001.1"/>
</dbReference>
<dbReference type="Proteomes" id="UP001258315">
    <property type="component" value="Unassembled WGS sequence"/>
</dbReference>
<organism evidence="4 5">
    <name type="scientific">Mucilaginibacter terrae</name>
    <dbReference type="NCBI Taxonomy" id="1955052"/>
    <lineage>
        <taxon>Bacteria</taxon>
        <taxon>Pseudomonadati</taxon>
        <taxon>Bacteroidota</taxon>
        <taxon>Sphingobacteriia</taxon>
        <taxon>Sphingobacteriales</taxon>
        <taxon>Sphingobacteriaceae</taxon>
        <taxon>Mucilaginibacter</taxon>
    </lineage>
</organism>
<dbReference type="EMBL" id="JAVLVU010000001">
    <property type="protein sequence ID" value="MDT3403833.1"/>
    <property type="molecule type" value="Genomic_DNA"/>
</dbReference>
<gene>
    <name evidence="4" type="ORF">QE417_002905</name>
</gene>
<comment type="caution">
    <text evidence="4">The sequence shown here is derived from an EMBL/GenBank/DDBJ whole genome shotgun (WGS) entry which is preliminary data.</text>
</comment>
<dbReference type="InterPro" id="IPR012373">
    <property type="entry name" value="Ferrdict_sens_TM"/>
</dbReference>
<feature type="domain" description="FecR protein" evidence="2">
    <location>
        <begin position="124"/>
        <end position="211"/>
    </location>
</feature>
<evidence type="ECO:0000259" key="2">
    <source>
        <dbReference type="Pfam" id="PF04773"/>
    </source>
</evidence>
<keyword evidence="1 4" id="KW-0812">Transmembrane</keyword>
<dbReference type="Pfam" id="PF16344">
    <property type="entry name" value="FecR_C"/>
    <property type="match status" value="1"/>
</dbReference>
<keyword evidence="1" id="KW-1133">Transmembrane helix</keyword>
<keyword evidence="1" id="KW-0472">Membrane</keyword>
<feature type="transmembrane region" description="Helical" evidence="1">
    <location>
        <begin position="84"/>
        <end position="104"/>
    </location>
</feature>
<dbReference type="Gene3D" id="2.60.120.1440">
    <property type="match status" value="1"/>
</dbReference>
<sequence length="339" mass="38219">MEEHSYRLIIEYFEKTISDEGLTQLQDWIEENPENQAQFIETIQILEASRAYVNQNLNQQKSWNSIQSYIDGPQKVRSLRVLKYRWLAVAALLLTVCTTGLIWYKQILNAIMPIEYAEVSNVNGRHIKIQLPDSSVVYLSGGSKIKYVKYFKGDKRDVYLNGEAFFDVVHKTKPFVVTSSEISTVVLGTSFNVKAYNGDKKVTVTVQSGKVGVMAKVNGQNKLVKYLTPNEQIEINTLNGLYAFGKTDASAVSSWISNGFNFYNTSLKDIAASLEHHYGVQIDFTDAELGHIKLTTKFNNAPLPQVMETLSELSGLAYTQKGNQFFFTNTDQKGGSIMR</sequence>
<dbReference type="InterPro" id="IPR032508">
    <property type="entry name" value="FecR_C"/>
</dbReference>
<dbReference type="PIRSF" id="PIRSF018266">
    <property type="entry name" value="FecR"/>
    <property type="match status" value="1"/>
</dbReference>
<dbReference type="Gene3D" id="3.55.50.30">
    <property type="match status" value="1"/>
</dbReference>
<dbReference type="InterPro" id="IPR006860">
    <property type="entry name" value="FecR"/>
</dbReference>
<keyword evidence="5" id="KW-1185">Reference proteome</keyword>
<proteinExistence type="predicted"/>